<keyword evidence="3" id="KW-0393">Immunoglobulin domain</keyword>
<evidence type="ECO:0000313" key="5">
    <source>
        <dbReference type="Proteomes" id="UP000694546"/>
    </source>
</evidence>
<keyword evidence="2" id="KW-0391">Immunity</keyword>
<evidence type="ECO:0000313" key="4">
    <source>
        <dbReference type="Ensembl" id="ENSGMOP00000053255.1"/>
    </source>
</evidence>
<proteinExistence type="predicted"/>
<dbReference type="Ensembl" id="ENSGMOT00000053670.1">
    <property type="protein sequence ID" value="ENSGMOP00000053255.1"/>
    <property type="gene ID" value="ENSGMOG00000032271.1"/>
</dbReference>
<evidence type="ECO:0000256" key="1">
    <source>
        <dbReference type="ARBA" id="ARBA00022729"/>
    </source>
</evidence>
<protein>
    <recommendedName>
        <fullName evidence="6">Ig-like domain-containing protein</fullName>
    </recommendedName>
</protein>
<dbReference type="Proteomes" id="UP000694546">
    <property type="component" value="Chromosome 8"/>
</dbReference>
<keyword evidence="2" id="KW-1064">Adaptive immunity</keyword>
<dbReference type="GO" id="GO:0002250">
    <property type="term" value="P:adaptive immune response"/>
    <property type="evidence" value="ECO:0007669"/>
    <property type="project" value="UniProtKB-KW"/>
</dbReference>
<evidence type="ECO:0000256" key="2">
    <source>
        <dbReference type="ARBA" id="ARBA00023130"/>
    </source>
</evidence>
<dbReference type="InterPro" id="IPR051287">
    <property type="entry name" value="TCR_variable_region"/>
</dbReference>
<dbReference type="AlphaFoldDB" id="A0A8C5BV24"/>
<dbReference type="Gene3D" id="2.60.40.10">
    <property type="entry name" value="Immunoglobulins"/>
    <property type="match status" value="1"/>
</dbReference>
<organism evidence="4 5">
    <name type="scientific">Gadus morhua</name>
    <name type="common">Atlantic cod</name>
    <dbReference type="NCBI Taxonomy" id="8049"/>
    <lineage>
        <taxon>Eukaryota</taxon>
        <taxon>Metazoa</taxon>
        <taxon>Chordata</taxon>
        <taxon>Craniata</taxon>
        <taxon>Vertebrata</taxon>
        <taxon>Euteleostomi</taxon>
        <taxon>Actinopterygii</taxon>
        <taxon>Neopterygii</taxon>
        <taxon>Teleostei</taxon>
        <taxon>Neoteleostei</taxon>
        <taxon>Acanthomorphata</taxon>
        <taxon>Zeiogadaria</taxon>
        <taxon>Gadariae</taxon>
        <taxon>Gadiformes</taxon>
        <taxon>Gadoidei</taxon>
        <taxon>Gadidae</taxon>
        <taxon>Gadus</taxon>
    </lineage>
</organism>
<reference evidence="4" key="1">
    <citation type="submission" date="2025-08" db="UniProtKB">
        <authorList>
            <consortium name="Ensembl"/>
        </authorList>
    </citation>
    <scope>IDENTIFICATION</scope>
</reference>
<reference evidence="4" key="2">
    <citation type="submission" date="2025-09" db="UniProtKB">
        <authorList>
            <consortium name="Ensembl"/>
        </authorList>
    </citation>
    <scope>IDENTIFICATION</scope>
</reference>
<keyword evidence="5" id="KW-1185">Reference proteome</keyword>
<name>A0A8C5BV24_GADMO</name>
<accession>A0A8C5BV24</accession>
<dbReference type="InterPro" id="IPR013783">
    <property type="entry name" value="Ig-like_fold"/>
</dbReference>
<dbReference type="InterPro" id="IPR036179">
    <property type="entry name" value="Ig-like_dom_sf"/>
</dbReference>
<evidence type="ECO:0008006" key="6">
    <source>
        <dbReference type="Google" id="ProtNLM"/>
    </source>
</evidence>
<sequence length="115" mass="13150">MLRQSMREVPALQGDGVTLSCSYSSATNFFWYRQYHSSPPHSCYTHMTFYLSRPLCGIFPGLIAWDSLSPDKQEVSGKMGGSVTLRCCYDTGDEYVILYWDYCNLHNLLEVSIIK</sequence>
<dbReference type="SUPFAM" id="SSF48726">
    <property type="entry name" value="Immunoglobulin"/>
    <property type="match status" value="1"/>
</dbReference>
<dbReference type="PANTHER" id="PTHR19367">
    <property type="entry name" value="T-CELL RECEPTOR ALPHA CHAIN V REGION"/>
    <property type="match status" value="1"/>
</dbReference>
<dbReference type="PANTHER" id="PTHR19367:SF18">
    <property type="entry name" value="T CELL RECEPTOR ALPHA VARIABLE 16"/>
    <property type="match status" value="1"/>
</dbReference>
<keyword evidence="1" id="KW-0732">Signal</keyword>
<evidence type="ECO:0000256" key="3">
    <source>
        <dbReference type="ARBA" id="ARBA00023319"/>
    </source>
</evidence>